<evidence type="ECO:0000313" key="3">
    <source>
        <dbReference type="EMBL" id="SJZ70013.1"/>
    </source>
</evidence>
<sequence length="228" mass="26133">MNKKLVSFVFAALLFTLSCYSQEADGKNAPSLEVQAEEPPQEQADISVENEQQEKKKRLYFSSKDEIRTRIISVDLDYLFMGLKNSGWGLGIYYEQYIWNHLASKICFGHSTFCIDGDWCPTVSFGMFAECYPFQKGLDGLYIAFGGYFDFIELPDSDGITEDTKSTYLSIYPLAGYKLRICKWLSTDIFCGYKHIFTDESESVWDNFDKYIVSGVKAGVALKFHFFQ</sequence>
<evidence type="ECO:0000313" key="4">
    <source>
        <dbReference type="Proteomes" id="UP000190423"/>
    </source>
</evidence>
<name>A0A1T4MSQ8_TREPO</name>
<dbReference type="Proteomes" id="UP000190423">
    <property type="component" value="Unassembled WGS sequence"/>
</dbReference>
<organism evidence="3 4">
    <name type="scientific">Treponema porcinum</name>
    <dbReference type="NCBI Taxonomy" id="261392"/>
    <lineage>
        <taxon>Bacteria</taxon>
        <taxon>Pseudomonadati</taxon>
        <taxon>Spirochaetota</taxon>
        <taxon>Spirochaetia</taxon>
        <taxon>Spirochaetales</taxon>
        <taxon>Treponemataceae</taxon>
        <taxon>Treponema</taxon>
    </lineage>
</organism>
<reference evidence="3 4" key="1">
    <citation type="submission" date="2017-02" db="EMBL/GenBank/DDBJ databases">
        <authorList>
            <person name="Peterson S.W."/>
        </authorList>
    </citation>
    <scope>NUCLEOTIDE SEQUENCE [LARGE SCALE GENOMIC DNA]</scope>
    <source>
        <strain evidence="3 4">ATCC BAA-908</strain>
    </source>
</reference>
<feature type="chain" id="PRO_5012956168" description="Lipoprotein" evidence="2">
    <location>
        <begin position="24"/>
        <end position="228"/>
    </location>
</feature>
<feature type="region of interest" description="Disordered" evidence="1">
    <location>
        <begin position="30"/>
        <end position="51"/>
    </location>
</feature>
<dbReference type="EMBL" id="FUWG01000017">
    <property type="protein sequence ID" value="SJZ70013.1"/>
    <property type="molecule type" value="Genomic_DNA"/>
</dbReference>
<dbReference type="RefSeq" id="WP_078933958.1">
    <property type="nucleotide sequence ID" value="NZ_FUWG01000017.1"/>
</dbReference>
<evidence type="ECO:0008006" key="5">
    <source>
        <dbReference type="Google" id="ProtNLM"/>
    </source>
</evidence>
<dbReference type="OrthoDB" id="9910978at2"/>
<gene>
    <name evidence="3" type="ORF">SAMN02745149_02068</name>
</gene>
<evidence type="ECO:0000256" key="1">
    <source>
        <dbReference type="SAM" id="MobiDB-lite"/>
    </source>
</evidence>
<dbReference type="STRING" id="261392.SAMN02745149_02068"/>
<evidence type="ECO:0000256" key="2">
    <source>
        <dbReference type="SAM" id="SignalP"/>
    </source>
</evidence>
<keyword evidence="2" id="KW-0732">Signal</keyword>
<proteinExistence type="predicted"/>
<protein>
    <recommendedName>
        <fullName evidence="5">Lipoprotein</fullName>
    </recommendedName>
</protein>
<feature type="signal peptide" evidence="2">
    <location>
        <begin position="1"/>
        <end position="23"/>
    </location>
</feature>
<accession>A0A1T4MSQ8</accession>
<dbReference type="AlphaFoldDB" id="A0A1T4MSQ8"/>
<dbReference type="PROSITE" id="PS51257">
    <property type="entry name" value="PROKAR_LIPOPROTEIN"/>
    <property type="match status" value="1"/>
</dbReference>
<keyword evidence="4" id="KW-1185">Reference proteome</keyword>
<dbReference type="GeneID" id="78317341"/>